<keyword evidence="1" id="KW-0489">Methyltransferase</keyword>
<dbReference type="STRING" id="1514971.AUR64_15065"/>
<dbReference type="PANTHER" id="PTHR42912">
    <property type="entry name" value="METHYLTRANSFERASE"/>
    <property type="match status" value="1"/>
</dbReference>
<protein>
    <recommendedName>
        <fullName evidence="4">Methyltransferase type 11 domain-containing protein</fullName>
    </recommendedName>
</protein>
<dbReference type="RefSeq" id="WP_058582268.1">
    <property type="nucleotide sequence ID" value="NZ_LOPU01000029.1"/>
</dbReference>
<dbReference type="GO" id="GO:0032259">
    <property type="term" value="P:methylation"/>
    <property type="evidence" value="ECO:0007669"/>
    <property type="project" value="UniProtKB-KW"/>
</dbReference>
<comment type="caution">
    <text evidence="5">The sequence shown here is derived from an EMBL/GenBank/DDBJ whole genome shotgun (WGS) entry which is preliminary data.</text>
</comment>
<evidence type="ECO:0000313" key="6">
    <source>
        <dbReference type="Proteomes" id="UP000054387"/>
    </source>
</evidence>
<dbReference type="InterPro" id="IPR050508">
    <property type="entry name" value="Methyltransf_Superfamily"/>
</dbReference>
<dbReference type="AlphaFoldDB" id="A0A0W1R6S3"/>
<evidence type="ECO:0000256" key="3">
    <source>
        <dbReference type="ARBA" id="ARBA00022691"/>
    </source>
</evidence>
<dbReference type="SUPFAM" id="SSF53335">
    <property type="entry name" value="S-adenosyl-L-methionine-dependent methyltransferases"/>
    <property type="match status" value="1"/>
</dbReference>
<keyword evidence="6" id="KW-1185">Reference proteome</keyword>
<dbReference type="CDD" id="cd02440">
    <property type="entry name" value="AdoMet_MTases"/>
    <property type="match status" value="1"/>
</dbReference>
<sequence length="213" mass="23489">MSAENSERPGKSVDELRRIYGDAAAGFDRAEPFDRLLLGRSRRRLFSRASGRVLDVACGTGANLPYLPAGVSVTGVDLSQEMLNRARRRADELGIDADLREADAEALPFEDDSFDTVVSSLSTCTFPDPVAALEEMARVCKPDGRILLLEHGRSGVEPLAKLQDRFAPWHFEQMGCRWNQTPEHVVSDAGLDIDGVRHRYLGILTELVAEPSH</sequence>
<dbReference type="EMBL" id="LOPU01000029">
    <property type="protein sequence ID" value="KTG09115.1"/>
    <property type="molecule type" value="Genomic_DNA"/>
</dbReference>
<evidence type="ECO:0000259" key="4">
    <source>
        <dbReference type="Pfam" id="PF08241"/>
    </source>
</evidence>
<dbReference type="PANTHER" id="PTHR42912:SF96">
    <property type="entry name" value="METHYLTRANSFERASE DOMAIN-CONTAINING PROTEIN"/>
    <property type="match status" value="1"/>
</dbReference>
<accession>A0A0W1R6S3</accession>
<evidence type="ECO:0000256" key="1">
    <source>
        <dbReference type="ARBA" id="ARBA00022603"/>
    </source>
</evidence>
<dbReference type="InterPro" id="IPR023576">
    <property type="entry name" value="UbiE/COQ5_MeTrFase_CS"/>
</dbReference>
<name>A0A0W1R6S3_9EURY</name>
<keyword evidence="2" id="KW-0808">Transferase</keyword>
<keyword evidence="3" id="KW-0949">S-adenosyl-L-methionine</keyword>
<dbReference type="InterPro" id="IPR029063">
    <property type="entry name" value="SAM-dependent_MTases_sf"/>
</dbReference>
<evidence type="ECO:0000256" key="2">
    <source>
        <dbReference type="ARBA" id="ARBA00022679"/>
    </source>
</evidence>
<dbReference type="GO" id="GO:0008757">
    <property type="term" value="F:S-adenosylmethionine-dependent methyltransferase activity"/>
    <property type="evidence" value="ECO:0007669"/>
    <property type="project" value="InterPro"/>
</dbReference>
<dbReference type="Pfam" id="PF08241">
    <property type="entry name" value="Methyltransf_11"/>
    <property type="match status" value="1"/>
</dbReference>
<dbReference type="Proteomes" id="UP000054387">
    <property type="component" value="Unassembled WGS sequence"/>
</dbReference>
<dbReference type="OrthoDB" id="147504at2157"/>
<dbReference type="PROSITE" id="PS01184">
    <property type="entry name" value="UBIE_2"/>
    <property type="match status" value="1"/>
</dbReference>
<feature type="domain" description="Methyltransferase type 11" evidence="4">
    <location>
        <begin position="54"/>
        <end position="147"/>
    </location>
</feature>
<dbReference type="Gene3D" id="3.40.50.150">
    <property type="entry name" value="Vaccinia Virus protein VP39"/>
    <property type="match status" value="1"/>
</dbReference>
<proteinExistence type="predicted"/>
<gene>
    <name evidence="5" type="ORF">AUR64_15065</name>
</gene>
<organism evidence="5 6">
    <name type="scientific">Haloprofundus marisrubri</name>
    <dbReference type="NCBI Taxonomy" id="1514971"/>
    <lineage>
        <taxon>Archaea</taxon>
        <taxon>Methanobacteriati</taxon>
        <taxon>Methanobacteriota</taxon>
        <taxon>Stenosarchaea group</taxon>
        <taxon>Halobacteria</taxon>
        <taxon>Halobacteriales</taxon>
        <taxon>Haloferacaceae</taxon>
        <taxon>Haloprofundus</taxon>
    </lineage>
</organism>
<evidence type="ECO:0000313" key="5">
    <source>
        <dbReference type="EMBL" id="KTG09115.1"/>
    </source>
</evidence>
<dbReference type="InterPro" id="IPR013216">
    <property type="entry name" value="Methyltransf_11"/>
</dbReference>
<reference evidence="5 6" key="1">
    <citation type="submission" date="2015-12" db="EMBL/GenBank/DDBJ databases">
        <title>Haloprofundus marisrubri gen. nov., sp. nov., an extremely halophilic archaeon isolated from the Discovery deep brine-seawater interface in the Red Sea.</title>
        <authorList>
            <person name="Zhang G."/>
            <person name="Stingl U."/>
            <person name="Rashid M."/>
        </authorList>
    </citation>
    <scope>NUCLEOTIDE SEQUENCE [LARGE SCALE GENOMIC DNA]</scope>
    <source>
        <strain evidence="5 6">SB9</strain>
    </source>
</reference>